<organism evidence="6 7">
    <name type="scientific">Mortierella isabellina</name>
    <name type="common">Filamentous fungus</name>
    <name type="synonym">Umbelopsis isabellina</name>
    <dbReference type="NCBI Taxonomy" id="91625"/>
    <lineage>
        <taxon>Eukaryota</taxon>
        <taxon>Fungi</taxon>
        <taxon>Fungi incertae sedis</taxon>
        <taxon>Mucoromycota</taxon>
        <taxon>Mucoromycotina</taxon>
        <taxon>Umbelopsidomycetes</taxon>
        <taxon>Umbelopsidales</taxon>
        <taxon>Umbelopsidaceae</taxon>
        <taxon>Umbelopsis</taxon>
    </lineage>
</organism>
<dbReference type="Pfam" id="PF02185">
    <property type="entry name" value="HR1"/>
    <property type="match status" value="1"/>
</dbReference>
<dbReference type="Pfam" id="PF14666">
    <property type="entry name" value="RICTOR_M"/>
    <property type="match status" value="1"/>
</dbReference>
<dbReference type="InterPro" id="IPR011989">
    <property type="entry name" value="ARM-like"/>
</dbReference>
<dbReference type="Pfam" id="PF14664">
    <property type="entry name" value="RICTOR_N"/>
    <property type="match status" value="1"/>
</dbReference>
<feature type="compositionally biased region" description="Polar residues" evidence="4">
    <location>
        <begin position="26"/>
        <end position="36"/>
    </location>
</feature>
<protein>
    <recommendedName>
        <fullName evidence="5">REM-1 domain-containing protein</fullName>
    </recommendedName>
</protein>
<feature type="region of interest" description="Disordered" evidence="4">
    <location>
        <begin position="133"/>
        <end position="153"/>
    </location>
</feature>
<dbReference type="EMBL" id="JAEPQZ010000015">
    <property type="protein sequence ID" value="KAG2173318.1"/>
    <property type="molecule type" value="Genomic_DNA"/>
</dbReference>
<dbReference type="InterPro" id="IPR029451">
    <property type="entry name" value="RICTOR_M"/>
</dbReference>
<evidence type="ECO:0000256" key="3">
    <source>
        <dbReference type="SAM" id="Coils"/>
    </source>
</evidence>
<feature type="region of interest" description="Disordered" evidence="4">
    <location>
        <begin position="1307"/>
        <end position="1335"/>
    </location>
</feature>
<dbReference type="Gene3D" id="1.10.287.160">
    <property type="entry name" value="HR1 repeat"/>
    <property type="match status" value="1"/>
</dbReference>
<keyword evidence="7" id="KW-1185">Reference proteome</keyword>
<dbReference type="SMART" id="SM01310">
    <property type="entry name" value="RICTOR_V"/>
    <property type="match status" value="1"/>
</dbReference>
<feature type="coiled-coil region" evidence="3">
    <location>
        <begin position="44"/>
        <end position="109"/>
    </location>
</feature>
<dbReference type="OrthoDB" id="271111at2759"/>
<dbReference type="SUPFAM" id="SSF46585">
    <property type="entry name" value="HR1 repeat"/>
    <property type="match status" value="1"/>
</dbReference>
<dbReference type="PANTHER" id="PTHR13298:SF11">
    <property type="entry name" value="RAPAMYCIN-INSENSITIVE COMPANION OF MTOR"/>
    <property type="match status" value="1"/>
</dbReference>
<keyword evidence="2 3" id="KW-0175">Coiled coil</keyword>
<evidence type="ECO:0000256" key="4">
    <source>
        <dbReference type="SAM" id="MobiDB-lite"/>
    </source>
</evidence>
<dbReference type="Proteomes" id="UP000654370">
    <property type="component" value="Unassembled WGS sequence"/>
</dbReference>
<dbReference type="Pfam" id="PF14668">
    <property type="entry name" value="RICTOR_V"/>
    <property type="match status" value="1"/>
</dbReference>
<dbReference type="InterPro" id="IPR029452">
    <property type="entry name" value="RICTOR_V"/>
</dbReference>
<feature type="compositionally biased region" description="Low complexity" evidence="4">
    <location>
        <begin position="133"/>
        <end position="151"/>
    </location>
</feature>
<comment type="caution">
    <text evidence="6">The sequence shown here is derived from an EMBL/GenBank/DDBJ whole genome shotgun (WGS) entry which is preliminary data.</text>
</comment>
<dbReference type="GO" id="GO:0038203">
    <property type="term" value="P:TORC2 signaling"/>
    <property type="evidence" value="ECO:0007669"/>
    <property type="project" value="TreeGrafter"/>
</dbReference>
<dbReference type="SMART" id="SM01303">
    <property type="entry name" value="RasGEF_N_2"/>
    <property type="match status" value="1"/>
</dbReference>
<evidence type="ECO:0000256" key="1">
    <source>
        <dbReference type="ARBA" id="ARBA00008878"/>
    </source>
</evidence>
<dbReference type="InterPro" id="IPR028267">
    <property type="entry name" value="Pianissimo_N"/>
</dbReference>
<feature type="domain" description="REM-1" evidence="5">
    <location>
        <begin position="36"/>
        <end position="112"/>
    </location>
</feature>
<dbReference type="InterPro" id="IPR016024">
    <property type="entry name" value="ARM-type_fold"/>
</dbReference>
<name>A0A8H7UB03_MORIS</name>
<dbReference type="SMART" id="SM01308">
    <property type="entry name" value="RICTOR_N"/>
    <property type="match status" value="1"/>
</dbReference>
<accession>A0A8H7UB03</accession>
<dbReference type="InterPro" id="IPR036274">
    <property type="entry name" value="HR1_rpt_sf"/>
</dbReference>
<proteinExistence type="inferred from homology"/>
<feature type="region of interest" description="Disordered" evidence="4">
    <location>
        <begin position="1"/>
        <end position="42"/>
    </location>
</feature>
<comment type="similarity">
    <text evidence="1">Belongs to the RICTOR family.</text>
</comment>
<dbReference type="InterPro" id="IPR011072">
    <property type="entry name" value="HR1_rho-bd"/>
</dbReference>
<evidence type="ECO:0000313" key="7">
    <source>
        <dbReference type="Proteomes" id="UP000654370"/>
    </source>
</evidence>
<dbReference type="Gene3D" id="1.25.10.10">
    <property type="entry name" value="Leucine-rich Repeat Variant"/>
    <property type="match status" value="2"/>
</dbReference>
<evidence type="ECO:0000256" key="2">
    <source>
        <dbReference type="PROSITE-ProRule" id="PRU01207"/>
    </source>
</evidence>
<dbReference type="InterPro" id="IPR029453">
    <property type="entry name" value="Rictor_IV"/>
</dbReference>
<gene>
    <name evidence="6" type="ORF">INT43_004692</name>
</gene>
<dbReference type="PROSITE" id="PS51860">
    <property type="entry name" value="REM_1"/>
    <property type="match status" value="1"/>
</dbReference>
<dbReference type="SMART" id="SM00742">
    <property type="entry name" value="Hr1"/>
    <property type="match status" value="1"/>
</dbReference>
<dbReference type="PANTHER" id="PTHR13298">
    <property type="entry name" value="CYTOSOLIC REGULATOR PIANISSIMO"/>
    <property type="match status" value="1"/>
</dbReference>
<dbReference type="InterPro" id="IPR028268">
    <property type="entry name" value="Pianissimo_fam"/>
</dbReference>
<feature type="compositionally biased region" description="Polar residues" evidence="4">
    <location>
        <begin position="1318"/>
        <end position="1330"/>
    </location>
</feature>
<dbReference type="SMART" id="SM01307">
    <property type="entry name" value="RICTOR_M"/>
    <property type="match status" value="1"/>
</dbReference>
<reference evidence="6" key="1">
    <citation type="submission" date="2020-12" db="EMBL/GenBank/DDBJ databases">
        <title>Metabolic potential, ecology and presence of endohyphal bacteria is reflected in genomic diversity of Mucoromycotina.</title>
        <authorList>
            <person name="Muszewska A."/>
            <person name="Okrasinska A."/>
            <person name="Steczkiewicz K."/>
            <person name="Drgas O."/>
            <person name="Orlowska M."/>
            <person name="Perlinska-Lenart U."/>
            <person name="Aleksandrzak-Piekarczyk T."/>
            <person name="Szatraj K."/>
            <person name="Zielenkiewicz U."/>
            <person name="Pilsyk S."/>
            <person name="Malc E."/>
            <person name="Mieczkowski P."/>
            <person name="Kruszewska J.S."/>
            <person name="Biernat P."/>
            <person name="Pawlowska J."/>
        </authorList>
    </citation>
    <scope>NUCLEOTIDE SEQUENCE</scope>
    <source>
        <strain evidence="6">WA0000067209</strain>
    </source>
</reference>
<evidence type="ECO:0000313" key="6">
    <source>
        <dbReference type="EMBL" id="KAG2173318.1"/>
    </source>
</evidence>
<feature type="compositionally biased region" description="Low complexity" evidence="4">
    <location>
        <begin position="12"/>
        <end position="25"/>
    </location>
</feature>
<dbReference type="GO" id="GO:0031932">
    <property type="term" value="C:TORC2 complex"/>
    <property type="evidence" value="ECO:0007669"/>
    <property type="project" value="InterPro"/>
</dbReference>
<sequence>MDPGPAEPGPATNLGTRLSTSSTLTAPVTASVTTPKAETPPMSVDQVLEELEILLTQLEREMKMKSGVENMMEVYIRDKKRSKDLEAQLGKSNKKIESLTKQIETLRKTSGANMPEVATKLNQHRFVAPTGFSTSISTSSSNNARATNKSKPPVNIAKMRQKSYQDSIAYPEDDNRSLSVRLNEILNIINNRDTDPNTILEQVDLLARILRSTGDVNMHVSKDVIISSLRLCVADQRAPIRIAGFRALRHYILSAEDVKRMMEMQIDIFIVIALVRDSQQDYEREQAVKLVRAFVDHDALPYVPQSVVRALVAIAEQPSDKLRNICLETLAEISIFHIPLVVETGGLRIMTQALVDGQRNLVDVLVHAFIYMLDAPITRCLLRPGVELEMIIAPFLDSHRGPNYEEKLKNCAKVVTLLLKSWSGVFYMCANQLRAARSVVQALSLPSEDSKNTDVRILNLKKILLDMFFDIFYLRLPKDYSSFLTGRQHVAHIGASTTAADNITDGLGSSSGNNAYGRSSGGGPAILNGGFLANAVSDDNTPQKSDNVHKNERLNMIDHHLTIILIIFVDAGILMALVDMVKSDDIYISRKATLLIGEILQLSTKLLPMSMATQVQSLPKLFALASSFEDEQVRHNATTALSHIDRLSRIRTRYLSQASQDNKIEREASVRRKQEKVHEVKVRMGINIDDIHFRQLIMDTQIINTKDNTKWNWDTILELLQGPLRHPRRLDEAMRGNKFIKRLLAFYRPFSHRFSDVNASKANFARYVNTGCVLLTTLLANPDGVRYLSENKVLIQLAEALRELDPLNGDPETEPIFSTERMENTLSCGYFTLLGTLSKYKEGVRIMEKFKIFNLFYQISELKARDDLKIAIITNMDYSLDGHPRVLLSKIMTSGYNPIRLFSTKQLGVVLHNSEKEYNGWIIRLLVTQLYDPNLEVCQMAVSLLDEACEIHDNLELLVKCRPSLDHLGELGNPLLLRFLSSSTGFGYLNELGYVQKEMDDWFENRNLHYVTQLEVSLHRAMINTANKGAVNPFEERVHSEHDHETKQPGDGWTPPHFYGELTRTEEGCMLLKEKGHFQLFVNFIREHELDNHDPEVILRLKATLWAVGNIGATRNGLPFLEEEDIVKDIVNMADKCDVLSLKGTCYYVLGLLAKTEQGVEVLGELGWEGVVSPNGVVEGLCVPLNLHDFLTISKWQYQGELPPPPRVAASVKDNETVISILKNVGDMSNHIIANEASKNLARLRQRYPEYFSRVDVFYSVMQLLNSYHFRLVVRNYILDAFDIKFDMEQLIELDEAHANSIVISTGGQQKSEENQHSESPNQGTDQLVTQEVDIPKPKLQPKVVVVGGFQDV</sequence>
<dbReference type="Pfam" id="PF14663">
    <property type="entry name" value="RasGEF_N_2"/>
    <property type="match status" value="1"/>
</dbReference>
<evidence type="ECO:0000259" key="5">
    <source>
        <dbReference type="PROSITE" id="PS51860"/>
    </source>
</evidence>
<dbReference type="SUPFAM" id="SSF48371">
    <property type="entry name" value="ARM repeat"/>
    <property type="match status" value="1"/>
</dbReference>